<dbReference type="InterPro" id="IPR031409">
    <property type="entry name" value="Darcynin"/>
</dbReference>
<evidence type="ECO:0000313" key="2">
    <source>
        <dbReference type="EMBL" id="MDQ0495018.1"/>
    </source>
</evidence>
<evidence type="ECO:0000256" key="1">
    <source>
        <dbReference type="ARBA" id="ARBA00006869"/>
    </source>
</evidence>
<proteinExistence type="inferred from homology"/>
<keyword evidence="3" id="KW-1185">Reference proteome</keyword>
<protein>
    <recommendedName>
        <fullName evidence="4">Darcynin 2</fullName>
    </recommendedName>
</protein>
<dbReference type="Pfam" id="PF17074">
    <property type="entry name" value="Darcynin"/>
    <property type="match status" value="1"/>
</dbReference>
<sequence length="112" mass="13482">MRYMMIVLLEFYPSWLALSREERNNHAASLQKIVQKYNQHVQARFFDAEALPGKEFTDFVVCEVDDMKQYHYMWEEIRDSLVYTQGYMKIKDVIMGMENAFKSYESEVLKMN</sequence>
<reference evidence="2 3" key="1">
    <citation type="submission" date="2023-07" db="EMBL/GenBank/DDBJ databases">
        <title>Genomic Encyclopedia of Type Strains, Phase IV (KMG-IV): sequencing the most valuable type-strain genomes for metagenomic binning, comparative biology and taxonomic classification.</title>
        <authorList>
            <person name="Goeker M."/>
        </authorList>
    </citation>
    <scope>NUCLEOTIDE SEQUENCE [LARGE SCALE GENOMIC DNA]</scope>
    <source>
        <strain evidence="2 3">DSM 14914</strain>
    </source>
</reference>
<dbReference type="EMBL" id="JAUSWA010000018">
    <property type="protein sequence ID" value="MDQ0495018.1"/>
    <property type="molecule type" value="Genomic_DNA"/>
</dbReference>
<gene>
    <name evidence="2" type="ORF">QOZ95_003196</name>
</gene>
<name>A0ABU0L003_9BACL</name>
<comment type="caution">
    <text evidence="2">The sequence shown here is derived from an EMBL/GenBank/DDBJ whole genome shotgun (WGS) entry which is preliminary data.</text>
</comment>
<organism evidence="2 3">
    <name type="scientific">Paenibacillus brasilensis</name>
    <dbReference type="NCBI Taxonomy" id="128574"/>
    <lineage>
        <taxon>Bacteria</taxon>
        <taxon>Bacillati</taxon>
        <taxon>Bacillota</taxon>
        <taxon>Bacilli</taxon>
        <taxon>Bacillales</taxon>
        <taxon>Paenibacillaceae</taxon>
        <taxon>Paenibacillus</taxon>
    </lineage>
</organism>
<dbReference type="RefSeq" id="WP_152379439.1">
    <property type="nucleotide sequence ID" value="NZ_CP045298.1"/>
</dbReference>
<evidence type="ECO:0000313" key="3">
    <source>
        <dbReference type="Proteomes" id="UP001242811"/>
    </source>
</evidence>
<comment type="similarity">
    <text evidence="1">Belongs to the darcynin family.</text>
</comment>
<dbReference type="Proteomes" id="UP001242811">
    <property type="component" value="Unassembled WGS sequence"/>
</dbReference>
<evidence type="ECO:0008006" key="4">
    <source>
        <dbReference type="Google" id="ProtNLM"/>
    </source>
</evidence>
<accession>A0ABU0L003</accession>